<name>A0ABS9VEA2_9BACT</name>
<keyword evidence="5" id="KW-1133">Transmembrane helix</keyword>
<feature type="transmembrane region" description="Helical" evidence="5">
    <location>
        <begin position="67"/>
        <end position="83"/>
    </location>
</feature>
<dbReference type="CDD" id="cd02966">
    <property type="entry name" value="TlpA_like_family"/>
    <property type="match status" value="1"/>
</dbReference>
<comment type="caution">
    <text evidence="7">The sequence shown here is derived from an EMBL/GenBank/DDBJ whole genome shotgun (WGS) entry which is preliminary data.</text>
</comment>
<feature type="transmembrane region" description="Helical" evidence="5">
    <location>
        <begin position="89"/>
        <end position="105"/>
    </location>
</feature>
<dbReference type="RefSeq" id="WP_241412990.1">
    <property type="nucleotide sequence ID" value="NZ_JAKZGO010000010.1"/>
</dbReference>
<dbReference type="PANTHER" id="PTHR42852:SF6">
    <property type="entry name" value="THIOL:DISULFIDE INTERCHANGE PROTEIN DSBE"/>
    <property type="match status" value="1"/>
</dbReference>
<dbReference type="InterPro" id="IPR036249">
    <property type="entry name" value="Thioredoxin-like_sf"/>
</dbReference>
<feature type="transmembrane region" description="Helical" evidence="5">
    <location>
        <begin position="12"/>
        <end position="31"/>
    </location>
</feature>
<dbReference type="InterPro" id="IPR012336">
    <property type="entry name" value="Thioredoxin-like_fold"/>
</dbReference>
<proteinExistence type="predicted"/>
<evidence type="ECO:0000256" key="2">
    <source>
        <dbReference type="ARBA" id="ARBA00022748"/>
    </source>
</evidence>
<evidence type="ECO:0000256" key="4">
    <source>
        <dbReference type="ARBA" id="ARBA00023284"/>
    </source>
</evidence>
<organism evidence="7 8">
    <name type="scientific">Belliella alkalica</name>
    <dbReference type="NCBI Taxonomy" id="1730871"/>
    <lineage>
        <taxon>Bacteria</taxon>
        <taxon>Pseudomonadati</taxon>
        <taxon>Bacteroidota</taxon>
        <taxon>Cytophagia</taxon>
        <taxon>Cytophagales</taxon>
        <taxon>Cyclobacteriaceae</taxon>
        <taxon>Belliella</taxon>
    </lineage>
</organism>
<keyword evidence="3" id="KW-1015">Disulfide bond</keyword>
<dbReference type="InterPro" id="IPR050553">
    <property type="entry name" value="Thioredoxin_ResA/DsbE_sf"/>
</dbReference>
<evidence type="ECO:0000256" key="3">
    <source>
        <dbReference type="ARBA" id="ARBA00023157"/>
    </source>
</evidence>
<dbReference type="PROSITE" id="PS51352">
    <property type="entry name" value="THIOREDOXIN_2"/>
    <property type="match status" value="1"/>
</dbReference>
<evidence type="ECO:0000256" key="1">
    <source>
        <dbReference type="ARBA" id="ARBA00004196"/>
    </source>
</evidence>
<sequence length="327" mass="37608">MLKKNIVKTVLRLFLGILVIITSAVLLILLFTEVVEVQNIQVMKWLPILICAIGFYFAGLINKRTKIIFTLFLLISLLFFILLDMLHFPFFFLIGFVSVLSILSTRKELSKNIRISSLTLILVIFVGYLLSQPFIIKNKGYGTDMTGINLYNATVLWDFTTKPSRTLPKEFFKDYDDNEVRFGDFKGKTIYVSFWATWCGPCMQQKPHLENLKQQLKDYADIVFIDVSIDTDLEKWKNYLLSNEQEGHQLISQNIAKTHSNYQFSGIPYHIVIDSIGNFKQIAGPHALGYDSGLLSDSKRLTDFMNTPYKVFKINNIAGKDTIIRVR</sequence>
<dbReference type="Gene3D" id="3.40.30.10">
    <property type="entry name" value="Glutaredoxin"/>
    <property type="match status" value="1"/>
</dbReference>
<feature type="domain" description="Thioredoxin" evidence="6">
    <location>
        <begin position="161"/>
        <end position="310"/>
    </location>
</feature>
<keyword evidence="8" id="KW-1185">Reference proteome</keyword>
<dbReference type="PANTHER" id="PTHR42852">
    <property type="entry name" value="THIOL:DISULFIDE INTERCHANGE PROTEIN DSBE"/>
    <property type="match status" value="1"/>
</dbReference>
<dbReference type="SUPFAM" id="SSF52833">
    <property type="entry name" value="Thioredoxin-like"/>
    <property type="match status" value="1"/>
</dbReference>
<dbReference type="InterPro" id="IPR013766">
    <property type="entry name" value="Thioredoxin_domain"/>
</dbReference>
<dbReference type="Pfam" id="PF13905">
    <property type="entry name" value="Thioredoxin_8"/>
    <property type="match status" value="1"/>
</dbReference>
<evidence type="ECO:0000313" key="7">
    <source>
        <dbReference type="EMBL" id="MCH7414504.1"/>
    </source>
</evidence>
<keyword evidence="5" id="KW-0812">Transmembrane</keyword>
<dbReference type="EMBL" id="JAKZGO010000010">
    <property type="protein sequence ID" value="MCH7414504.1"/>
    <property type="molecule type" value="Genomic_DNA"/>
</dbReference>
<feature type="transmembrane region" description="Helical" evidence="5">
    <location>
        <begin position="43"/>
        <end position="60"/>
    </location>
</feature>
<evidence type="ECO:0000313" key="8">
    <source>
        <dbReference type="Proteomes" id="UP001165430"/>
    </source>
</evidence>
<keyword evidence="2" id="KW-0201">Cytochrome c-type biogenesis</keyword>
<keyword evidence="5" id="KW-0472">Membrane</keyword>
<accession>A0ABS9VEA2</accession>
<gene>
    <name evidence="7" type="ORF">MM213_13475</name>
</gene>
<evidence type="ECO:0000256" key="5">
    <source>
        <dbReference type="SAM" id="Phobius"/>
    </source>
</evidence>
<evidence type="ECO:0000259" key="6">
    <source>
        <dbReference type="PROSITE" id="PS51352"/>
    </source>
</evidence>
<keyword evidence="4" id="KW-0676">Redox-active center</keyword>
<feature type="transmembrane region" description="Helical" evidence="5">
    <location>
        <begin position="117"/>
        <end position="136"/>
    </location>
</feature>
<dbReference type="Proteomes" id="UP001165430">
    <property type="component" value="Unassembled WGS sequence"/>
</dbReference>
<protein>
    <submittedName>
        <fullName evidence="7">TlpA family protein disulfide reductase</fullName>
    </submittedName>
</protein>
<comment type="subcellular location">
    <subcellularLocation>
        <location evidence="1">Cell envelope</location>
    </subcellularLocation>
</comment>
<reference evidence="7" key="1">
    <citation type="submission" date="2022-03" db="EMBL/GenBank/DDBJ databases">
        <title>De novo assembled genomes of Belliella spp. (Cyclobacteriaceae) strains.</title>
        <authorList>
            <person name="Szabo A."/>
            <person name="Korponai K."/>
            <person name="Felfoldi T."/>
        </authorList>
    </citation>
    <scope>NUCLEOTIDE SEQUENCE</scope>
    <source>
        <strain evidence="7">DSM 111903</strain>
    </source>
</reference>